<evidence type="ECO:0000313" key="3">
    <source>
        <dbReference type="EMBL" id="PLR98582.1"/>
    </source>
</evidence>
<reference evidence="2 4" key="1">
    <citation type="submission" date="2017-11" db="EMBL/GenBank/DDBJ databases">
        <title>Comparitive Functional Genomics of Dry Heat Resistant strains isolated from the Viking Spacecraft.</title>
        <authorList>
            <person name="Seuylemezian A."/>
            <person name="Cooper K."/>
            <person name="Vaishampayan P."/>
        </authorList>
    </citation>
    <scope>NUCLEOTIDE SEQUENCE [LARGE SCALE GENOMIC DNA]</scope>
    <source>
        <strain evidence="2 4">M4.6</strain>
    </source>
</reference>
<dbReference type="Proteomes" id="UP000234951">
    <property type="component" value="Unassembled WGS sequence"/>
</dbReference>
<comment type="caution">
    <text evidence="2">The sequence shown here is derived from an EMBL/GenBank/DDBJ whole genome shotgun (WGS) entry which is preliminary data.</text>
</comment>
<sequence>MNSISTVAKYLTDTADSLATEILDEILDKFEFTIPAEEIKQAIVVYKEFIGILGEALTSTDIKMPEGLIEWSKRNGEREAALMGRISSIIRRYPDTRLVFSERINKIILSFGLSAEDVIFVNKRLNLMLDVSITETIIAFERLTDNIIKNRQGQINELSAPIVPIQEGVAVLPLIGAVDFERAEHLINKVVPKIPQLRVECLIIDFSGIVTIDAEVAGHIFHIYDVLRLLGINVIITGIRPELATKVVHGGIDFSSFTTYSNVMQAIESIKLN</sequence>
<dbReference type="SUPFAM" id="SSF52091">
    <property type="entry name" value="SpoIIaa-like"/>
    <property type="match status" value="1"/>
</dbReference>
<dbReference type="PANTHER" id="PTHR33745:SF8">
    <property type="entry name" value="BLUE-LIGHT PHOTORECEPTOR"/>
    <property type="match status" value="1"/>
</dbReference>
<dbReference type="OrthoDB" id="2677458at2"/>
<feature type="domain" description="STAS" evidence="1">
    <location>
        <begin position="159"/>
        <end position="270"/>
    </location>
</feature>
<name>A0A2N5GS12_9BACI</name>
<evidence type="ECO:0000313" key="5">
    <source>
        <dbReference type="Proteomes" id="UP000235114"/>
    </source>
</evidence>
<dbReference type="RefSeq" id="WP_101575444.1">
    <property type="nucleotide sequence ID" value="NZ_PGVA01000003.1"/>
</dbReference>
<evidence type="ECO:0000313" key="4">
    <source>
        <dbReference type="Proteomes" id="UP000234951"/>
    </source>
</evidence>
<dbReference type="Gene3D" id="3.30.750.24">
    <property type="entry name" value="STAS domain"/>
    <property type="match status" value="1"/>
</dbReference>
<dbReference type="PROSITE" id="PS50801">
    <property type="entry name" value="STAS"/>
    <property type="match status" value="1"/>
</dbReference>
<dbReference type="InterPro" id="IPR051932">
    <property type="entry name" value="Bact_StressResp_Reg"/>
</dbReference>
<dbReference type="Proteomes" id="UP000235114">
    <property type="component" value="Unassembled WGS sequence"/>
</dbReference>
<keyword evidence="5" id="KW-1185">Reference proteome</keyword>
<dbReference type="InterPro" id="IPR036513">
    <property type="entry name" value="STAS_dom_sf"/>
</dbReference>
<organism evidence="2 4">
    <name type="scientific">Bacillus canaveralius</name>
    <dbReference type="NCBI Taxonomy" id="1403243"/>
    <lineage>
        <taxon>Bacteria</taxon>
        <taxon>Bacillati</taxon>
        <taxon>Bacillota</taxon>
        <taxon>Bacilli</taxon>
        <taxon>Bacillales</taxon>
        <taxon>Bacillaceae</taxon>
        <taxon>Bacillus</taxon>
    </lineage>
</organism>
<dbReference type="EMBL" id="PGVD01000021">
    <property type="protein sequence ID" value="PLR98582.1"/>
    <property type="molecule type" value="Genomic_DNA"/>
</dbReference>
<dbReference type="CDD" id="cd07041">
    <property type="entry name" value="STAS_RsbR_RsbS_like"/>
    <property type="match status" value="1"/>
</dbReference>
<dbReference type="AlphaFoldDB" id="A0A2N5GS12"/>
<accession>A0A2N5GS12</accession>
<dbReference type="EMBL" id="PGVA01000003">
    <property type="protein sequence ID" value="PLR86349.1"/>
    <property type="molecule type" value="Genomic_DNA"/>
</dbReference>
<gene>
    <name evidence="2" type="ORF">CU635_01770</name>
    <name evidence="3" type="ORF">CVD25_07615</name>
</gene>
<dbReference type="InterPro" id="IPR002645">
    <property type="entry name" value="STAS_dom"/>
</dbReference>
<reference evidence="3 5" key="2">
    <citation type="submission" date="2017-12" db="EMBL/GenBank/DDBJ databases">
        <title>Comparative Functional Genomics of Dry Heat Resistant strains isolated from the Viking Spacecraft.</title>
        <authorList>
            <person name="Seuylemezian A."/>
            <person name="Cooper K."/>
            <person name="Vaishampayan P."/>
        </authorList>
    </citation>
    <scope>NUCLEOTIDE SEQUENCE [LARGE SCALE GENOMIC DNA]</scope>
    <source>
        <strain evidence="3 5">ATCC 29669</strain>
    </source>
</reference>
<dbReference type="Pfam" id="PF01740">
    <property type="entry name" value="STAS"/>
    <property type="match status" value="1"/>
</dbReference>
<dbReference type="PANTHER" id="PTHR33745">
    <property type="entry name" value="RSBT ANTAGONIST PROTEIN RSBS-RELATED"/>
    <property type="match status" value="1"/>
</dbReference>
<proteinExistence type="predicted"/>
<evidence type="ECO:0000313" key="2">
    <source>
        <dbReference type="EMBL" id="PLR86349.1"/>
    </source>
</evidence>
<protein>
    <submittedName>
        <fullName evidence="2">Anti-anti-sigma factor</fullName>
    </submittedName>
</protein>
<evidence type="ECO:0000259" key="1">
    <source>
        <dbReference type="PROSITE" id="PS50801"/>
    </source>
</evidence>